<comment type="caution">
    <text evidence="1">The sequence shown here is derived from an EMBL/GenBank/DDBJ whole genome shotgun (WGS) entry which is preliminary data.</text>
</comment>
<evidence type="ECO:0000313" key="1">
    <source>
        <dbReference type="EMBL" id="GAF94384.1"/>
    </source>
</evidence>
<dbReference type="EMBL" id="BARS01015788">
    <property type="protein sequence ID" value="GAF94384.1"/>
    <property type="molecule type" value="Genomic_DNA"/>
</dbReference>
<dbReference type="AlphaFoldDB" id="X0TMC0"/>
<reference evidence="1" key="1">
    <citation type="journal article" date="2014" name="Front. Microbiol.">
        <title>High frequency of phylogenetically diverse reductive dehalogenase-homologous genes in deep subseafloor sedimentary metagenomes.</title>
        <authorList>
            <person name="Kawai M."/>
            <person name="Futagami T."/>
            <person name="Toyoda A."/>
            <person name="Takaki Y."/>
            <person name="Nishi S."/>
            <person name="Hori S."/>
            <person name="Arai W."/>
            <person name="Tsubouchi T."/>
            <person name="Morono Y."/>
            <person name="Uchiyama I."/>
            <person name="Ito T."/>
            <person name="Fujiyama A."/>
            <person name="Inagaki F."/>
            <person name="Takami H."/>
        </authorList>
    </citation>
    <scope>NUCLEOTIDE SEQUENCE</scope>
    <source>
        <strain evidence="1">Expedition CK06-06</strain>
    </source>
</reference>
<sequence>TGHANLSRNLHEYLDRIGPRIRHFHLQDNDGQADIHLGPFAGRIDWEQLVVRLKDFNGPFVMEFPVFDYPQGMHFLFDRLR</sequence>
<organism evidence="1">
    <name type="scientific">marine sediment metagenome</name>
    <dbReference type="NCBI Taxonomy" id="412755"/>
    <lineage>
        <taxon>unclassified sequences</taxon>
        <taxon>metagenomes</taxon>
        <taxon>ecological metagenomes</taxon>
    </lineage>
</organism>
<dbReference type="InterPro" id="IPR036237">
    <property type="entry name" value="Xyl_isomerase-like_sf"/>
</dbReference>
<dbReference type="SUPFAM" id="SSF51658">
    <property type="entry name" value="Xylose isomerase-like"/>
    <property type="match status" value="1"/>
</dbReference>
<evidence type="ECO:0008006" key="2">
    <source>
        <dbReference type="Google" id="ProtNLM"/>
    </source>
</evidence>
<accession>X0TMC0</accession>
<protein>
    <recommendedName>
        <fullName evidence="2">Xylose isomerase-like TIM barrel domain-containing protein</fullName>
    </recommendedName>
</protein>
<proteinExistence type="predicted"/>
<name>X0TMC0_9ZZZZ</name>
<gene>
    <name evidence="1" type="ORF">S01H1_26073</name>
</gene>
<dbReference type="Gene3D" id="3.20.20.150">
    <property type="entry name" value="Divalent-metal-dependent TIM barrel enzymes"/>
    <property type="match status" value="1"/>
</dbReference>
<feature type="non-terminal residue" evidence="1">
    <location>
        <position position="1"/>
    </location>
</feature>